<keyword evidence="5 8" id="KW-1133">Transmembrane helix</keyword>
<dbReference type="EMBL" id="KZ819288">
    <property type="protein sequence ID" value="PWN99264.1"/>
    <property type="molecule type" value="Genomic_DNA"/>
</dbReference>
<evidence type="ECO:0008006" key="11">
    <source>
        <dbReference type="Google" id="ProtNLM"/>
    </source>
</evidence>
<dbReference type="GO" id="GO:0005886">
    <property type="term" value="C:plasma membrane"/>
    <property type="evidence" value="ECO:0007669"/>
    <property type="project" value="TreeGrafter"/>
</dbReference>
<protein>
    <recommendedName>
        <fullName evidence="11">Nucleoside transporter</fullName>
    </recommendedName>
</protein>
<evidence type="ECO:0000313" key="10">
    <source>
        <dbReference type="Proteomes" id="UP000245946"/>
    </source>
</evidence>
<dbReference type="Proteomes" id="UP000245946">
    <property type="component" value="Unassembled WGS sequence"/>
</dbReference>
<comment type="subcellular location">
    <subcellularLocation>
        <location evidence="1">Membrane</location>
        <topology evidence="1">Multi-pass membrane protein</topology>
    </subcellularLocation>
</comment>
<dbReference type="PANTHER" id="PTHR10332">
    <property type="entry name" value="EQUILIBRATIVE NUCLEOSIDE TRANSPORTER"/>
    <property type="match status" value="1"/>
</dbReference>
<feature type="transmembrane region" description="Helical" evidence="8">
    <location>
        <begin position="502"/>
        <end position="522"/>
    </location>
</feature>
<feature type="transmembrane region" description="Helical" evidence="8">
    <location>
        <begin position="542"/>
        <end position="561"/>
    </location>
</feature>
<evidence type="ECO:0000256" key="3">
    <source>
        <dbReference type="ARBA" id="ARBA00022448"/>
    </source>
</evidence>
<evidence type="ECO:0000256" key="5">
    <source>
        <dbReference type="ARBA" id="ARBA00022989"/>
    </source>
</evidence>
<dbReference type="PANTHER" id="PTHR10332:SF88">
    <property type="entry name" value="EQUILIBRATIVE NUCLEOSIDE TRANSPORTER 1, ISOFORM A"/>
    <property type="match status" value="1"/>
</dbReference>
<accession>A0A316ZE04</accession>
<dbReference type="STRING" id="58919.A0A316ZE04"/>
<feature type="transmembrane region" description="Helical" evidence="8">
    <location>
        <begin position="197"/>
        <end position="222"/>
    </location>
</feature>
<evidence type="ECO:0000256" key="4">
    <source>
        <dbReference type="ARBA" id="ARBA00022692"/>
    </source>
</evidence>
<dbReference type="GO" id="GO:0034257">
    <property type="term" value="F:nicotinamide riboside transmembrane transporter activity"/>
    <property type="evidence" value="ECO:0007669"/>
    <property type="project" value="TreeGrafter"/>
</dbReference>
<evidence type="ECO:0000256" key="7">
    <source>
        <dbReference type="SAM" id="MobiDB-lite"/>
    </source>
</evidence>
<dbReference type="InterPro" id="IPR002259">
    <property type="entry name" value="Eqnu_transpt"/>
</dbReference>
<name>A0A316ZE04_9BASI</name>
<dbReference type="RefSeq" id="XP_025599543.1">
    <property type="nucleotide sequence ID" value="XM_025743990.1"/>
</dbReference>
<dbReference type="GeneID" id="37271534"/>
<feature type="transmembrane region" description="Helical" evidence="8">
    <location>
        <begin position="157"/>
        <end position="177"/>
    </location>
</feature>
<dbReference type="PRINTS" id="PR01130">
    <property type="entry name" value="DERENTRNSPRT"/>
</dbReference>
<dbReference type="Pfam" id="PF01733">
    <property type="entry name" value="Nucleoside_tran"/>
    <property type="match status" value="1"/>
</dbReference>
<keyword evidence="3" id="KW-0813">Transport</keyword>
<dbReference type="GO" id="GO:0015205">
    <property type="term" value="F:nucleobase transmembrane transporter activity"/>
    <property type="evidence" value="ECO:0007669"/>
    <property type="project" value="TreeGrafter"/>
</dbReference>
<feature type="transmembrane region" description="Helical" evidence="8">
    <location>
        <begin position="369"/>
        <end position="392"/>
    </location>
</feature>
<keyword evidence="6 8" id="KW-0472">Membrane</keyword>
<feature type="transmembrane region" description="Helical" evidence="8">
    <location>
        <begin position="123"/>
        <end position="145"/>
    </location>
</feature>
<feature type="transmembrane region" description="Helical" evidence="8">
    <location>
        <begin position="82"/>
        <end position="103"/>
    </location>
</feature>
<feature type="transmembrane region" description="Helical" evidence="8">
    <location>
        <begin position="234"/>
        <end position="253"/>
    </location>
</feature>
<feature type="transmembrane region" description="Helical" evidence="8">
    <location>
        <begin position="282"/>
        <end position="303"/>
    </location>
</feature>
<evidence type="ECO:0000256" key="1">
    <source>
        <dbReference type="ARBA" id="ARBA00004141"/>
    </source>
</evidence>
<dbReference type="AlphaFoldDB" id="A0A316ZE04"/>
<feature type="region of interest" description="Disordered" evidence="7">
    <location>
        <begin position="31"/>
        <end position="52"/>
    </location>
</feature>
<evidence type="ECO:0000256" key="6">
    <source>
        <dbReference type="ARBA" id="ARBA00023136"/>
    </source>
</evidence>
<organism evidence="9 10">
    <name type="scientific">Tilletiopsis washingtonensis</name>
    <dbReference type="NCBI Taxonomy" id="58919"/>
    <lineage>
        <taxon>Eukaryota</taxon>
        <taxon>Fungi</taxon>
        <taxon>Dikarya</taxon>
        <taxon>Basidiomycota</taxon>
        <taxon>Ustilaginomycotina</taxon>
        <taxon>Exobasidiomycetes</taxon>
        <taxon>Entylomatales</taxon>
        <taxon>Entylomatales incertae sedis</taxon>
        <taxon>Tilletiopsis</taxon>
    </lineage>
</organism>
<feature type="compositionally biased region" description="Basic and acidic residues" evidence="7">
    <location>
        <begin position="37"/>
        <end position="49"/>
    </location>
</feature>
<sequence length="562" mass="59685">MAHDERRPSASRFAGFTFHLPNVWSRQPHNGYAALPRDGDGGDEDHSAAAEHGAAVAEREGAMQHGAEATDEWRQLSTVGRLCVYAAFGTLGAAVLLPFNTLITPSEYYRALLAGSAYEASFMSWIVLTYNAGTIIFGAHATATLESTTPLRRMLRSGITVLAALVLLAAYVFLHQLGPSVHAGDAAPKTPRADGQAVFPALLAVAAVMAAATAYLQSAVVALSSTFGARPMGLMLAGQGVVGVVVSLIQLFATLAAQAEARSAVALGHKVPDARLEARDSAVVFFTWSAVFMLLSLVVIVLLSRSALYRAVSARQARARELVSPAGAPLSVGSDPRTAGWEEGKGFGRYIPHSMRDGAARIRSVQSQVIAMSVCIAWCFIVTIAVFPSLSSRVRPWPTATPPEDEPRWRDPLVFVALHYVLFNAGDLVGRMLPTLLPRLFLLEARRAIIFWSGMREGFLGLLPLCNVSHAAADTPGRRAVVAAVAVAATAGRAARFGDATFFALMVLLGLSNGVLSTSIFISGPKRPGVKEDERPLAATIISFWLTVGLALGSGASFLWAR</sequence>
<dbReference type="GO" id="GO:0000329">
    <property type="term" value="C:fungal-type vacuole membrane"/>
    <property type="evidence" value="ECO:0007669"/>
    <property type="project" value="TreeGrafter"/>
</dbReference>
<comment type="similarity">
    <text evidence="2">Belongs to the SLC29A/ENT transporter (TC 2.A.57) family.</text>
</comment>
<gene>
    <name evidence="9" type="ORF">FA09DRAFT_337410</name>
</gene>
<dbReference type="OrthoDB" id="10261753at2759"/>
<evidence type="ECO:0000256" key="2">
    <source>
        <dbReference type="ARBA" id="ARBA00007965"/>
    </source>
</evidence>
<keyword evidence="4 8" id="KW-0812">Transmembrane</keyword>
<reference evidence="9 10" key="1">
    <citation type="journal article" date="2018" name="Mol. Biol. Evol.">
        <title>Broad Genomic Sampling Reveals a Smut Pathogenic Ancestry of the Fungal Clade Ustilaginomycotina.</title>
        <authorList>
            <person name="Kijpornyongpan T."/>
            <person name="Mondo S.J."/>
            <person name="Barry K."/>
            <person name="Sandor L."/>
            <person name="Lee J."/>
            <person name="Lipzen A."/>
            <person name="Pangilinan J."/>
            <person name="LaButti K."/>
            <person name="Hainaut M."/>
            <person name="Henrissat B."/>
            <person name="Grigoriev I.V."/>
            <person name="Spatafora J.W."/>
            <person name="Aime M.C."/>
        </authorList>
    </citation>
    <scope>NUCLEOTIDE SEQUENCE [LARGE SCALE GENOMIC DNA]</scope>
    <source>
        <strain evidence="9 10">MCA 4186</strain>
    </source>
</reference>
<evidence type="ECO:0000313" key="9">
    <source>
        <dbReference type="EMBL" id="PWN99264.1"/>
    </source>
</evidence>
<keyword evidence="10" id="KW-1185">Reference proteome</keyword>
<proteinExistence type="inferred from homology"/>
<evidence type="ECO:0000256" key="8">
    <source>
        <dbReference type="SAM" id="Phobius"/>
    </source>
</evidence>